<reference evidence="2 3" key="1">
    <citation type="submission" date="2023-03" db="EMBL/GenBank/DDBJ databases">
        <title>Strain YYF002 represents a novel species in the genus Winogradskyella isolated from seawater.</title>
        <authorList>
            <person name="Fu Z.-Y."/>
        </authorList>
    </citation>
    <scope>NUCLEOTIDE SEQUENCE [LARGE SCALE GENOMIC DNA]</scope>
    <source>
        <strain evidence="2 3">YYF002</strain>
    </source>
</reference>
<dbReference type="Pfam" id="PF07396">
    <property type="entry name" value="Porin_O_P"/>
    <property type="match status" value="1"/>
</dbReference>
<proteinExistence type="predicted"/>
<feature type="chain" id="PRO_5046193536" evidence="1">
    <location>
        <begin position="20"/>
        <end position="392"/>
    </location>
</feature>
<dbReference type="Gene3D" id="2.40.160.10">
    <property type="entry name" value="Porin"/>
    <property type="match status" value="1"/>
</dbReference>
<comment type="caution">
    <text evidence="2">The sequence shown here is derived from an EMBL/GenBank/DDBJ whole genome shotgun (WGS) entry which is preliminary data.</text>
</comment>
<dbReference type="EMBL" id="JARSBN010000002">
    <property type="protein sequence ID" value="MDG4715075.1"/>
    <property type="molecule type" value="Genomic_DNA"/>
</dbReference>
<sequence length="392" mass="45972">MYKTLLAVFFITLTHILQAQQKRNNFSNWFEKIHIGGYMQIRYNGLLETNTDLSCEQCDENWGKDNNGMSFRRIRFKIKGQISPQIFFYFQPDFAKSIGENHHVGRLKDAYIDVGLDKKNEFRIRIGQSKVPYGFENMQSSSNRLPLDRDDALNSAVKDERDLGVFFYWATKEKRELIKNLRKSGLSGGDFGLFAFGFYNGQTANHFDENNEFHLVSRFSYPIELKNQVIELGIQAYSGKYVVTNHSQDINTNIKGYRDQRMALSFLLYPQPFGIQMEYNFGEGPEFNKTTNSILVKPLQGGYATFSYYTEKWNQQFYPFVRVQYYKGGKKHELDARSYTVKDAEIGIEWHPIPHFEFLAEYTFSDRRYEDFENPINHQNGGLMRIQAQLKF</sequence>
<evidence type="ECO:0000256" key="1">
    <source>
        <dbReference type="SAM" id="SignalP"/>
    </source>
</evidence>
<accession>A0ABT6FZ48</accession>
<keyword evidence="1" id="KW-0732">Signal</keyword>
<dbReference type="InterPro" id="IPR023614">
    <property type="entry name" value="Porin_dom_sf"/>
</dbReference>
<keyword evidence="3" id="KW-1185">Reference proteome</keyword>
<gene>
    <name evidence="2" type="ORF">P7122_04275</name>
</gene>
<protein>
    <submittedName>
        <fullName evidence="2">Porin</fullName>
    </submittedName>
</protein>
<evidence type="ECO:0000313" key="2">
    <source>
        <dbReference type="EMBL" id="MDG4715075.1"/>
    </source>
</evidence>
<dbReference type="Proteomes" id="UP001529085">
    <property type="component" value="Unassembled WGS sequence"/>
</dbReference>
<feature type="signal peptide" evidence="1">
    <location>
        <begin position="1"/>
        <end position="19"/>
    </location>
</feature>
<dbReference type="InterPro" id="IPR010870">
    <property type="entry name" value="Porin_O/P"/>
</dbReference>
<dbReference type="SUPFAM" id="SSF56935">
    <property type="entry name" value="Porins"/>
    <property type="match status" value="1"/>
</dbReference>
<evidence type="ECO:0000313" key="3">
    <source>
        <dbReference type="Proteomes" id="UP001529085"/>
    </source>
</evidence>
<dbReference type="RefSeq" id="WP_278004542.1">
    <property type="nucleotide sequence ID" value="NZ_JARSBN010000002.1"/>
</dbReference>
<name>A0ABT6FZ48_9FLAO</name>
<organism evidence="2 3">
    <name type="scientific">Winogradskyella marincola</name>
    <dbReference type="NCBI Taxonomy" id="3037795"/>
    <lineage>
        <taxon>Bacteria</taxon>
        <taxon>Pseudomonadati</taxon>
        <taxon>Bacteroidota</taxon>
        <taxon>Flavobacteriia</taxon>
        <taxon>Flavobacteriales</taxon>
        <taxon>Flavobacteriaceae</taxon>
        <taxon>Winogradskyella</taxon>
    </lineage>
</organism>